<sequence>MFKSLKYALLIAIGLAGCTLEDHVVPDQTEQTLRRQIEQRLESYSGLAFRELPVKIYEANFDSRNTQYRMISDLEKILSISYKTAESVPQQVVDKIDNASVAGGVYSEQWRDSTNQFNNNLRVDYTLQGKFYSLINGMSNGSEFTYLTGRYEATYQLDKLSNLPQKAQDFINERAVPNSEEVLSLSLNASFKNAIINNNELKFVNAQVYHLPGGKRQYETRVSYYGATVLSIFFDESGEILWVASFDKLKKFIKTMDLADNPQLAYSNFSPDDIAEFEAYFAADPLYDDFYFDNSPANWKSDYEGVVGYELVLKNKSNSEQWYFRFDGNKKVVTSSFNF</sequence>
<reference evidence="1 2" key="1">
    <citation type="submission" date="2020-06" db="EMBL/GenBank/DDBJ databases">
        <title>Dyadobacter sandarakinus sp. nov., isolated from the soil of the Arctic Yellow River Station.</title>
        <authorList>
            <person name="Zhang Y."/>
            <person name="Peng F."/>
        </authorList>
    </citation>
    <scope>NUCLEOTIDE SEQUENCE [LARGE SCALE GENOMIC DNA]</scope>
    <source>
        <strain evidence="1 2">Q3-56</strain>
    </source>
</reference>
<organism evidence="1 2">
    <name type="scientific">Dyadobacter sandarakinus</name>
    <dbReference type="NCBI Taxonomy" id="2747268"/>
    <lineage>
        <taxon>Bacteria</taxon>
        <taxon>Pseudomonadati</taxon>
        <taxon>Bacteroidota</taxon>
        <taxon>Cytophagia</taxon>
        <taxon>Cytophagales</taxon>
        <taxon>Spirosomataceae</taxon>
        <taxon>Dyadobacter</taxon>
    </lineage>
</organism>
<keyword evidence="2" id="KW-1185">Reference proteome</keyword>
<dbReference type="RefSeq" id="WP_204658705.1">
    <property type="nucleotide sequence ID" value="NZ_CP056775.1"/>
</dbReference>
<dbReference type="Proteomes" id="UP000612680">
    <property type="component" value="Chromosome"/>
</dbReference>
<dbReference type="PROSITE" id="PS51257">
    <property type="entry name" value="PROKAR_LIPOPROTEIN"/>
    <property type="match status" value="1"/>
</dbReference>
<gene>
    <name evidence="1" type="ORF">HWI92_20370</name>
</gene>
<protein>
    <recommendedName>
        <fullName evidence="3">Beta-lactamase-inhibitor-like, PepSY-like</fullName>
    </recommendedName>
</protein>
<dbReference type="EMBL" id="CP056775">
    <property type="protein sequence ID" value="QRR03098.1"/>
    <property type="molecule type" value="Genomic_DNA"/>
</dbReference>
<proteinExistence type="predicted"/>
<evidence type="ECO:0000313" key="2">
    <source>
        <dbReference type="Proteomes" id="UP000612680"/>
    </source>
</evidence>
<name>A0ABX7IBA7_9BACT</name>
<accession>A0ABX7IBA7</accession>
<evidence type="ECO:0008006" key="3">
    <source>
        <dbReference type="Google" id="ProtNLM"/>
    </source>
</evidence>
<evidence type="ECO:0000313" key="1">
    <source>
        <dbReference type="EMBL" id="QRR03098.1"/>
    </source>
</evidence>